<evidence type="ECO:0000256" key="1">
    <source>
        <dbReference type="SAM" id="MobiDB-lite"/>
    </source>
</evidence>
<dbReference type="InterPro" id="IPR038765">
    <property type="entry name" value="Papain-like_cys_pep_sf"/>
</dbReference>
<gene>
    <name evidence="4" type="ORF">FYJ59_08690</name>
</gene>
<name>A0A6L5YKY2_9FIRM</name>
<dbReference type="AlphaFoldDB" id="A0A6L5YKY2"/>
<evidence type="ECO:0000259" key="3">
    <source>
        <dbReference type="SMART" id="SM00460"/>
    </source>
</evidence>
<feature type="region of interest" description="Disordered" evidence="1">
    <location>
        <begin position="37"/>
        <end position="96"/>
    </location>
</feature>
<feature type="domain" description="Transglutaminase-like" evidence="3">
    <location>
        <begin position="271"/>
        <end position="340"/>
    </location>
</feature>
<sequence>MTGNWNKHMKKQRLLYLPILYMLVLCSMTGCGADSPGDFPEAVSPSGSRQQSAQTNPSASGQSAQTNPSDQGQSTQSSPSNDAATEGSTVTDNNYRDNTPLCLVPVADGTKETHNNVASIDYSHASEGYVCANYTGNCPKVKIRVTSPDSTVYTYDLHGNGYEVFPLSSGNGDYEVTIYENISGTNYSTCLYEKVSATITDEFTPFLYPNQYVNFSADSRVVAKGAELAATAASDLEVITNIYDYITANITYDYAKASDPPTGYTSDVDAILDSGTGICLDYAAVMTSMLRSQRIPTRLEVGYAQDAYHAWISVYTEETGWLNGIIEFDGNVWTLVDPTFGANTDNKTLKKFIGDGSNYILQKMY</sequence>
<dbReference type="PANTHER" id="PTHR33490:SF6">
    <property type="entry name" value="SLL1049 PROTEIN"/>
    <property type="match status" value="1"/>
</dbReference>
<feature type="compositionally biased region" description="Polar residues" evidence="1">
    <location>
        <begin position="45"/>
        <end position="96"/>
    </location>
</feature>
<dbReference type="InterPro" id="IPR002931">
    <property type="entry name" value="Transglutaminase-like"/>
</dbReference>
<evidence type="ECO:0000256" key="2">
    <source>
        <dbReference type="SAM" id="SignalP"/>
    </source>
</evidence>
<dbReference type="PROSITE" id="PS51257">
    <property type="entry name" value="PROKAR_LIPOPROTEIN"/>
    <property type="match status" value="1"/>
</dbReference>
<accession>A0A6L5YKY2</accession>
<dbReference type="EMBL" id="VUMU01000009">
    <property type="protein sequence ID" value="MST58312.1"/>
    <property type="molecule type" value="Genomic_DNA"/>
</dbReference>
<dbReference type="Pfam" id="PF01841">
    <property type="entry name" value="Transglut_core"/>
    <property type="match status" value="1"/>
</dbReference>
<dbReference type="Gene3D" id="3.10.620.30">
    <property type="match status" value="1"/>
</dbReference>
<dbReference type="SUPFAM" id="SSF54001">
    <property type="entry name" value="Cysteine proteinases"/>
    <property type="match status" value="1"/>
</dbReference>
<dbReference type="Proteomes" id="UP000476055">
    <property type="component" value="Unassembled WGS sequence"/>
</dbReference>
<keyword evidence="2" id="KW-0732">Signal</keyword>
<evidence type="ECO:0000313" key="5">
    <source>
        <dbReference type="Proteomes" id="UP000476055"/>
    </source>
</evidence>
<reference evidence="4 5" key="1">
    <citation type="submission" date="2019-08" db="EMBL/GenBank/DDBJ databases">
        <title>In-depth cultivation of the pig gut microbiome towards novel bacterial diversity and tailored functional studies.</title>
        <authorList>
            <person name="Wylensek D."/>
            <person name="Hitch T.C.A."/>
            <person name="Clavel T."/>
        </authorList>
    </citation>
    <scope>NUCLEOTIDE SEQUENCE [LARGE SCALE GENOMIC DNA]</scope>
    <source>
        <strain evidence="4 5">WCA3-601-WT-6H</strain>
    </source>
</reference>
<dbReference type="PANTHER" id="PTHR33490">
    <property type="entry name" value="BLR5614 PROTEIN-RELATED"/>
    <property type="match status" value="1"/>
</dbReference>
<protein>
    <submittedName>
        <fullName evidence="4">Transglutaminase domain-containing protein</fullName>
    </submittedName>
</protein>
<keyword evidence="5" id="KW-1185">Reference proteome</keyword>
<dbReference type="SMART" id="SM00460">
    <property type="entry name" value="TGc"/>
    <property type="match status" value="1"/>
</dbReference>
<evidence type="ECO:0000313" key="4">
    <source>
        <dbReference type="EMBL" id="MST58312.1"/>
    </source>
</evidence>
<feature type="signal peptide" evidence="2">
    <location>
        <begin position="1"/>
        <end position="32"/>
    </location>
</feature>
<comment type="caution">
    <text evidence="4">The sequence shown here is derived from an EMBL/GenBank/DDBJ whole genome shotgun (WGS) entry which is preliminary data.</text>
</comment>
<organism evidence="4 5">
    <name type="scientific">Waltera intestinalis</name>
    <dbReference type="NCBI Taxonomy" id="2606635"/>
    <lineage>
        <taxon>Bacteria</taxon>
        <taxon>Bacillati</taxon>
        <taxon>Bacillota</taxon>
        <taxon>Clostridia</taxon>
        <taxon>Lachnospirales</taxon>
        <taxon>Lachnospiraceae</taxon>
        <taxon>Waltera</taxon>
    </lineage>
</organism>
<proteinExistence type="predicted"/>
<feature type="chain" id="PRO_5039671352" evidence="2">
    <location>
        <begin position="33"/>
        <end position="365"/>
    </location>
</feature>